<accession>A0ACB9QM06</accession>
<gene>
    <name evidence="1" type="ORF">MLD38_023283</name>
</gene>
<reference evidence="2" key="1">
    <citation type="journal article" date="2023" name="Front. Plant Sci.">
        <title>Chromosomal-level genome assembly of Melastoma candidum provides insights into trichome evolution.</title>
        <authorList>
            <person name="Zhong Y."/>
            <person name="Wu W."/>
            <person name="Sun C."/>
            <person name="Zou P."/>
            <person name="Liu Y."/>
            <person name="Dai S."/>
            <person name="Zhou R."/>
        </authorList>
    </citation>
    <scope>NUCLEOTIDE SEQUENCE [LARGE SCALE GENOMIC DNA]</scope>
</reference>
<keyword evidence="2" id="KW-1185">Reference proteome</keyword>
<protein>
    <submittedName>
        <fullName evidence="1">Uncharacterized protein</fullName>
    </submittedName>
</protein>
<dbReference type="EMBL" id="CM042885">
    <property type="protein sequence ID" value="KAI4367555.1"/>
    <property type="molecule type" value="Genomic_DNA"/>
</dbReference>
<proteinExistence type="predicted"/>
<comment type="caution">
    <text evidence="1">The sequence shown here is derived from an EMBL/GenBank/DDBJ whole genome shotgun (WGS) entry which is preliminary data.</text>
</comment>
<sequence length="480" mass="54584">MEGAKPPCRLLLVVPLVFLFLLLPLFPRLAHSGWTVKELPGYSGELPFTLETGYVSVGEVEFFYYFVESESNPWSDPLLFYMNGGPGCSGLNGIFYQIGPLRFNITDYDGGLPTLIYDSNSWTKMANIIFIDAPVGAGFSYATTASGYGSSDTLTTAQLHTFLLKWLRDHPRFQRNPLFIGSDAYAGIITPMLVQMIMQGNKDGLTPYLRITGYVLSCPHTDTTLETNAKIPYAHRMALISDSLYKAAKTSCNDDYANPTTAACEEDLTAIYQCIELINKQMVIEPVCALLSPETNKALQLAASRQEQRRRSLRQFNQDFLLSLPEPNDYWCKNFEYLLLDVWGNYPSVQDALHIRPGTVPEFYRCNITLDYTVDVNNVLEYHKNLTDSGLQVLVASGDHDMIIPHNGIEKWTASFNLSIDSDWRPWYIDGQVAGYTRKYVEHGYRLTYATVKGAGYSPMEYKRDWCYNMFERWIHYYPL</sequence>
<name>A0ACB9QM06_9MYRT</name>
<dbReference type="Proteomes" id="UP001057402">
    <property type="component" value="Chromosome 6"/>
</dbReference>
<evidence type="ECO:0000313" key="1">
    <source>
        <dbReference type="EMBL" id="KAI4367555.1"/>
    </source>
</evidence>
<evidence type="ECO:0000313" key="2">
    <source>
        <dbReference type="Proteomes" id="UP001057402"/>
    </source>
</evidence>
<organism evidence="1 2">
    <name type="scientific">Melastoma candidum</name>
    <dbReference type="NCBI Taxonomy" id="119954"/>
    <lineage>
        <taxon>Eukaryota</taxon>
        <taxon>Viridiplantae</taxon>
        <taxon>Streptophyta</taxon>
        <taxon>Embryophyta</taxon>
        <taxon>Tracheophyta</taxon>
        <taxon>Spermatophyta</taxon>
        <taxon>Magnoliopsida</taxon>
        <taxon>eudicotyledons</taxon>
        <taxon>Gunneridae</taxon>
        <taxon>Pentapetalae</taxon>
        <taxon>rosids</taxon>
        <taxon>malvids</taxon>
        <taxon>Myrtales</taxon>
        <taxon>Melastomataceae</taxon>
        <taxon>Melastomatoideae</taxon>
        <taxon>Melastomateae</taxon>
        <taxon>Melastoma</taxon>
    </lineage>
</organism>